<reference evidence="2" key="1">
    <citation type="journal article" date="2011" name="Science">
        <title>The plant cell wall-decomposing machinery underlies the functional diversity of forest fungi.</title>
        <authorList>
            <person name="Eastwood D.C."/>
            <person name="Floudas D."/>
            <person name="Binder M."/>
            <person name="Majcherczyk A."/>
            <person name="Schneider P."/>
            <person name="Aerts A."/>
            <person name="Asiegbu F.O."/>
            <person name="Baker S.E."/>
            <person name="Barry K."/>
            <person name="Bendiksby M."/>
            <person name="Blumentritt M."/>
            <person name="Coutinho P.M."/>
            <person name="Cullen D."/>
            <person name="de Vries R.P."/>
            <person name="Gathman A."/>
            <person name="Goodell B."/>
            <person name="Henrissat B."/>
            <person name="Ihrmark K."/>
            <person name="Kauserud H."/>
            <person name="Kohler A."/>
            <person name="LaButti K."/>
            <person name="Lapidus A."/>
            <person name="Lavin J.L."/>
            <person name="Lee Y.-H."/>
            <person name="Lindquist E."/>
            <person name="Lilly W."/>
            <person name="Lucas S."/>
            <person name="Morin E."/>
            <person name="Murat C."/>
            <person name="Oguiza J.A."/>
            <person name="Park J."/>
            <person name="Pisabarro A.G."/>
            <person name="Riley R."/>
            <person name="Rosling A."/>
            <person name="Salamov A."/>
            <person name="Schmidt O."/>
            <person name="Schmutz J."/>
            <person name="Skrede I."/>
            <person name="Stenlid J."/>
            <person name="Wiebenga A."/>
            <person name="Xie X."/>
            <person name="Kuees U."/>
            <person name="Hibbett D.S."/>
            <person name="Hoffmeister D."/>
            <person name="Hoegberg N."/>
            <person name="Martin F."/>
            <person name="Grigoriev I.V."/>
            <person name="Watkinson S.C."/>
        </authorList>
    </citation>
    <scope>NUCLEOTIDE SEQUENCE [LARGE SCALE GENOMIC DNA]</scope>
    <source>
        <strain evidence="2">strain S7.3</strain>
    </source>
</reference>
<feature type="non-terminal residue" evidence="1">
    <location>
        <position position="80"/>
    </location>
</feature>
<dbReference type="EMBL" id="GL945476">
    <property type="protein sequence ID" value="EGO02623.1"/>
    <property type="molecule type" value="Genomic_DNA"/>
</dbReference>
<evidence type="ECO:0000313" key="2">
    <source>
        <dbReference type="Proteomes" id="UP000008063"/>
    </source>
</evidence>
<proteinExistence type="predicted"/>
<dbReference type="AlphaFoldDB" id="F8PLZ1"/>
<protein>
    <submittedName>
        <fullName evidence="1">Uncharacterized protein</fullName>
    </submittedName>
</protein>
<dbReference type="HOGENOM" id="CLU_105533_1_1_1"/>
<name>F8PLZ1_SERL3</name>
<dbReference type="Proteomes" id="UP000008063">
    <property type="component" value="Unassembled WGS sequence"/>
</dbReference>
<evidence type="ECO:0000313" key="1">
    <source>
        <dbReference type="EMBL" id="EGO02623.1"/>
    </source>
</evidence>
<dbReference type="OMA" id="IYHNTTE"/>
<dbReference type="InParanoid" id="F8PLZ1"/>
<keyword evidence="2" id="KW-1185">Reference proteome</keyword>
<organism evidence="2">
    <name type="scientific">Serpula lacrymans var. lacrymans (strain S7.3)</name>
    <name type="common">Dry rot fungus</name>
    <dbReference type="NCBI Taxonomy" id="936435"/>
    <lineage>
        <taxon>Eukaryota</taxon>
        <taxon>Fungi</taxon>
        <taxon>Dikarya</taxon>
        <taxon>Basidiomycota</taxon>
        <taxon>Agaricomycotina</taxon>
        <taxon>Agaricomycetes</taxon>
        <taxon>Agaricomycetidae</taxon>
        <taxon>Boletales</taxon>
        <taxon>Coniophorineae</taxon>
        <taxon>Serpulaceae</taxon>
        <taxon>Serpula</taxon>
    </lineage>
</organism>
<sequence>FFVDDCLSREELDLTSGVYNVYTGHGPQMSQSSWWPKNSVFMGGGLNTGFWLGSAEKWFHTYLEHIYHNTTELRSGKMWK</sequence>
<feature type="non-terminal residue" evidence="1">
    <location>
        <position position="1"/>
    </location>
</feature>
<gene>
    <name evidence="1" type="ORF">SERLA73DRAFT_38128</name>
</gene>
<accession>F8PLZ1</accession>